<dbReference type="AlphaFoldDB" id="A0ABD0KK39"/>
<protein>
    <submittedName>
        <fullName evidence="2">Uncharacterized protein</fullName>
    </submittedName>
</protein>
<comment type="caution">
    <text evidence="2">The sequence shown here is derived from an EMBL/GenBank/DDBJ whole genome shotgun (WGS) entry which is preliminary data.</text>
</comment>
<proteinExistence type="predicted"/>
<evidence type="ECO:0000313" key="3">
    <source>
        <dbReference type="Proteomes" id="UP001519460"/>
    </source>
</evidence>
<keyword evidence="3" id="KW-1185">Reference proteome</keyword>
<dbReference type="Proteomes" id="UP001519460">
    <property type="component" value="Unassembled WGS sequence"/>
</dbReference>
<name>A0ABD0KK39_9CAEN</name>
<sequence>MNPLKAKRLQEMIRFRNATPQSKLDETQKYTNRFCYPRSCSLVQDTVKRGLTCRSNTNLLHWSADFDSGHLGNSSTLRRRASSVRGRTNVDKKTL</sequence>
<gene>
    <name evidence="2" type="ORF">BaRGS_00021283</name>
</gene>
<evidence type="ECO:0000256" key="1">
    <source>
        <dbReference type="SAM" id="MobiDB-lite"/>
    </source>
</evidence>
<evidence type="ECO:0000313" key="2">
    <source>
        <dbReference type="EMBL" id="KAK7487442.1"/>
    </source>
</evidence>
<feature type="region of interest" description="Disordered" evidence="1">
    <location>
        <begin position="70"/>
        <end position="95"/>
    </location>
</feature>
<organism evidence="2 3">
    <name type="scientific">Batillaria attramentaria</name>
    <dbReference type="NCBI Taxonomy" id="370345"/>
    <lineage>
        <taxon>Eukaryota</taxon>
        <taxon>Metazoa</taxon>
        <taxon>Spiralia</taxon>
        <taxon>Lophotrochozoa</taxon>
        <taxon>Mollusca</taxon>
        <taxon>Gastropoda</taxon>
        <taxon>Caenogastropoda</taxon>
        <taxon>Sorbeoconcha</taxon>
        <taxon>Cerithioidea</taxon>
        <taxon>Batillariidae</taxon>
        <taxon>Batillaria</taxon>
    </lineage>
</organism>
<accession>A0ABD0KK39</accession>
<reference evidence="2 3" key="1">
    <citation type="journal article" date="2023" name="Sci. Data">
        <title>Genome assembly of the Korean intertidal mud-creeper Batillaria attramentaria.</title>
        <authorList>
            <person name="Patra A.K."/>
            <person name="Ho P.T."/>
            <person name="Jun S."/>
            <person name="Lee S.J."/>
            <person name="Kim Y."/>
            <person name="Won Y.J."/>
        </authorList>
    </citation>
    <scope>NUCLEOTIDE SEQUENCE [LARGE SCALE GENOMIC DNA]</scope>
    <source>
        <strain evidence="2">Wonlab-2016</strain>
    </source>
</reference>
<dbReference type="EMBL" id="JACVVK020000164">
    <property type="protein sequence ID" value="KAK7487442.1"/>
    <property type="molecule type" value="Genomic_DNA"/>
</dbReference>